<dbReference type="EMBL" id="JAQJAN010000011">
    <property type="protein sequence ID" value="KAJ5719335.1"/>
    <property type="molecule type" value="Genomic_DNA"/>
</dbReference>
<gene>
    <name evidence="13" type="ORF">N7493_007790</name>
</gene>
<reference evidence="13" key="2">
    <citation type="submission" date="2023-01" db="EMBL/GenBank/DDBJ databases">
        <authorList>
            <person name="Petersen C."/>
        </authorList>
    </citation>
    <scope>NUCLEOTIDE SEQUENCE</scope>
    <source>
        <strain evidence="13">IBT 17514</strain>
    </source>
</reference>
<evidence type="ECO:0000256" key="9">
    <source>
        <dbReference type="ARBA" id="ARBA00023295"/>
    </source>
</evidence>
<evidence type="ECO:0000256" key="1">
    <source>
        <dbReference type="ARBA" id="ARBA00000448"/>
    </source>
</evidence>
<dbReference type="Gene3D" id="3.20.20.300">
    <property type="entry name" value="Glycoside hydrolase, family 3, N-terminal domain"/>
    <property type="match status" value="1"/>
</dbReference>
<dbReference type="Pfam" id="PF14310">
    <property type="entry name" value="Fn3-like"/>
    <property type="match status" value="1"/>
</dbReference>
<dbReference type="InterPro" id="IPR036881">
    <property type="entry name" value="Glyco_hydro_3_C_sf"/>
</dbReference>
<evidence type="ECO:0000256" key="3">
    <source>
        <dbReference type="ARBA" id="ARBA00005336"/>
    </source>
</evidence>
<dbReference type="InterPro" id="IPR050288">
    <property type="entry name" value="Cellulose_deg_GH3"/>
</dbReference>
<reference evidence="13" key="1">
    <citation type="journal article" date="2023" name="IMA Fungus">
        <title>Comparative genomic study of the Penicillium genus elucidates a diverse pangenome and 15 lateral gene transfer events.</title>
        <authorList>
            <person name="Petersen C."/>
            <person name="Sorensen T."/>
            <person name="Nielsen M.R."/>
            <person name="Sondergaard T.E."/>
            <person name="Sorensen J.L."/>
            <person name="Fitzpatrick D.A."/>
            <person name="Frisvad J.C."/>
            <person name="Nielsen K.L."/>
        </authorList>
    </citation>
    <scope>NUCLEOTIDE SEQUENCE</scope>
    <source>
        <strain evidence="13">IBT 17514</strain>
    </source>
</reference>
<evidence type="ECO:0000256" key="6">
    <source>
        <dbReference type="ARBA" id="ARBA00023001"/>
    </source>
</evidence>
<dbReference type="PANTHER" id="PTHR42715">
    <property type="entry name" value="BETA-GLUCOSIDASE"/>
    <property type="match status" value="1"/>
</dbReference>
<dbReference type="InterPro" id="IPR002772">
    <property type="entry name" value="Glyco_hydro_3_C"/>
</dbReference>
<name>A0AAD6MUC6_9EURO</name>
<protein>
    <recommendedName>
        <fullName evidence="4">beta-glucosidase</fullName>
        <ecNumber evidence="4">3.2.1.21</ecNumber>
    </recommendedName>
</protein>
<comment type="similarity">
    <text evidence="3">Belongs to the glycosyl hydrolase 3 family.</text>
</comment>
<keyword evidence="9" id="KW-0326">Glycosidase</keyword>
<feature type="signal peptide" evidence="11">
    <location>
        <begin position="1"/>
        <end position="18"/>
    </location>
</feature>
<keyword evidence="6" id="KW-0136">Cellulose degradation</keyword>
<evidence type="ECO:0000256" key="2">
    <source>
        <dbReference type="ARBA" id="ARBA00004987"/>
    </source>
</evidence>
<dbReference type="SMART" id="SM01217">
    <property type="entry name" value="Fn3_like"/>
    <property type="match status" value="1"/>
</dbReference>
<dbReference type="FunFam" id="3.20.20.300:FF:000002">
    <property type="entry name" value="Probable beta-glucosidase"/>
    <property type="match status" value="1"/>
</dbReference>
<keyword evidence="7" id="KW-0325">Glycoprotein</keyword>
<organism evidence="13 14">
    <name type="scientific">Penicillium malachiteum</name>
    <dbReference type="NCBI Taxonomy" id="1324776"/>
    <lineage>
        <taxon>Eukaryota</taxon>
        <taxon>Fungi</taxon>
        <taxon>Dikarya</taxon>
        <taxon>Ascomycota</taxon>
        <taxon>Pezizomycotina</taxon>
        <taxon>Eurotiomycetes</taxon>
        <taxon>Eurotiomycetidae</taxon>
        <taxon>Eurotiales</taxon>
        <taxon>Aspergillaceae</taxon>
        <taxon>Penicillium</taxon>
    </lineage>
</organism>
<dbReference type="PANTHER" id="PTHR42715:SF29">
    <property type="entry name" value="BETA-GLUCOSIDASE A-RELATED"/>
    <property type="match status" value="1"/>
</dbReference>
<evidence type="ECO:0000259" key="12">
    <source>
        <dbReference type="SMART" id="SM01217"/>
    </source>
</evidence>
<dbReference type="InterPro" id="IPR026891">
    <property type="entry name" value="Fn3-like"/>
</dbReference>
<keyword evidence="14" id="KW-1185">Reference proteome</keyword>
<dbReference type="Gene3D" id="2.60.40.10">
    <property type="entry name" value="Immunoglobulins"/>
    <property type="match status" value="1"/>
</dbReference>
<evidence type="ECO:0000256" key="8">
    <source>
        <dbReference type="ARBA" id="ARBA00023277"/>
    </source>
</evidence>
<evidence type="ECO:0000256" key="11">
    <source>
        <dbReference type="SAM" id="SignalP"/>
    </source>
</evidence>
<proteinExistence type="inferred from homology"/>
<dbReference type="EC" id="3.2.1.21" evidence="4"/>
<feature type="chain" id="PRO_5042058476" description="beta-glucosidase" evidence="11">
    <location>
        <begin position="19"/>
        <end position="899"/>
    </location>
</feature>
<dbReference type="Pfam" id="PF01915">
    <property type="entry name" value="Glyco_hydro_3_C"/>
    <property type="match status" value="1"/>
</dbReference>
<dbReference type="InterPro" id="IPR001764">
    <property type="entry name" value="Glyco_hydro_3_N"/>
</dbReference>
<comment type="catalytic activity">
    <reaction evidence="1">
        <text>Hydrolysis of terminal, non-reducing beta-D-glucosyl residues with release of beta-D-glucose.</text>
        <dbReference type="EC" id="3.2.1.21"/>
    </reaction>
</comment>
<dbReference type="GO" id="GO:0030245">
    <property type="term" value="P:cellulose catabolic process"/>
    <property type="evidence" value="ECO:0007669"/>
    <property type="project" value="UniProtKB-KW"/>
</dbReference>
<dbReference type="Pfam" id="PF00933">
    <property type="entry name" value="Glyco_hydro_3"/>
    <property type="match status" value="1"/>
</dbReference>
<keyword evidence="8" id="KW-0119">Carbohydrate metabolism</keyword>
<sequence length="899" mass="96629">MWHQLGAALLLTVPSVYGASDTSNPLDQGNTTAPWPNSVYSNATDTNNSVVAAGSKSNQTSPPWYPSPWAEGLGDWEAAYAKARSIVSQMTLLEKVNLTTGVGWELERCVGQNGAVPRLGIPSMCMQDSPVGVRDTDYNSVFPMGVNVAATWDRGLAYARGQGMGYEHKHKGSNVQLGPVTGPLGRAPEGGRNWEGFAPDPVLSGALFAQSIAGIQSQNVIACGKHFIGYEQEHFRSSGDGFLYTVNQSYSANLDDVTMHELYLWPWMDGVRAGMGSVMCSYNQINNSYACQNSYVLNKLLKAELGFQGFVMSDWSAQMSGVASALAGLDMTMPGDIAFDSATSYWGSNLTVAVLNGTVPQWRVDDMAVRIMAAWYYVGAETNYIPINFDSWTLDTYGYEHYYANEGYGIINEHVDVRNNHGALIREIGAASAVLLKNDGALPLTGKEKFTGVFGSDAGANAYGPNGCSDRGCDMGTLGCAWGSGTANFPYLITPGFAIENEIYNQGVGVFQGVYDDYAYSEAESVAGQSSVAIVFANSDSGEGYISVDGNIGDRNNLTLWHDADTLIQTVSAQCNNTIVVIHSVGPVLMDSFVNNPNVTAIVWAGVPGEESGNSIVDVLYGKVNFGGKLPFTVGYSRENYGTDILYKPNCGESAPQLDFTEGQFIDYRAFDKGGVTPLYEFGFGMSYTTFSYSDINIVKHDAGKYAPTTGETSPAPNLGQVSNDTSDYTFPNNLTRIPYYIYPYLNSTSLKSSADEPDYGVAGSIPAGSQNGSAQPLLPSSGAPGGNPMLWDVLYTVTATITNTGKITGDEVAQLYVGLGGPNDVVRQLRGFERLSILPGQSATFTVDLTRRDLSNWDTVSQDWFISDYDKTVYVGASSRNLPLNDTISGASAFNRFA</sequence>
<evidence type="ECO:0000256" key="10">
    <source>
        <dbReference type="ARBA" id="ARBA00023326"/>
    </source>
</evidence>
<keyword evidence="5" id="KW-0378">Hydrolase</keyword>
<feature type="domain" description="Fibronectin type III-like" evidence="12">
    <location>
        <begin position="812"/>
        <end position="880"/>
    </location>
</feature>
<comment type="caution">
    <text evidence="13">The sequence shown here is derived from an EMBL/GenBank/DDBJ whole genome shotgun (WGS) entry which is preliminary data.</text>
</comment>
<dbReference type="SUPFAM" id="SSF51445">
    <property type="entry name" value="(Trans)glycosidases"/>
    <property type="match status" value="1"/>
</dbReference>
<keyword evidence="11" id="KW-0732">Signal</keyword>
<accession>A0AAD6MUC6</accession>
<dbReference type="InterPro" id="IPR013783">
    <property type="entry name" value="Ig-like_fold"/>
</dbReference>
<dbReference type="Proteomes" id="UP001215712">
    <property type="component" value="Unassembled WGS sequence"/>
</dbReference>
<evidence type="ECO:0000256" key="7">
    <source>
        <dbReference type="ARBA" id="ARBA00023180"/>
    </source>
</evidence>
<dbReference type="InterPro" id="IPR036962">
    <property type="entry name" value="Glyco_hydro_3_N_sf"/>
</dbReference>
<dbReference type="InterPro" id="IPR017853">
    <property type="entry name" value="GH"/>
</dbReference>
<evidence type="ECO:0000313" key="13">
    <source>
        <dbReference type="EMBL" id="KAJ5719335.1"/>
    </source>
</evidence>
<evidence type="ECO:0000313" key="14">
    <source>
        <dbReference type="Proteomes" id="UP001215712"/>
    </source>
</evidence>
<dbReference type="AlphaFoldDB" id="A0AAD6MUC6"/>
<dbReference type="PRINTS" id="PR00133">
    <property type="entry name" value="GLHYDRLASE3"/>
</dbReference>
<dbReference type="SUPFAM" id="SSF52279">
    <property type="entry name" value="Beta-D-glucan exohydrolase, C-terminal domain"/>
    <property type="match status" value="1"/>
</dbReference>
<evidence type="ECO:0000256" key="5">
    <source>
        <dbReference type="ARBA" id="ARBA00022801"/>
    </source>
</evidence>
<comment type="pathway">
    <text evidence="2">Glycan metabolism; cellulose degradation.</text>
</comment>
<keyword evidence="10" id="KW-0624">Polysaccharide degradation</keyword>
<dbReference type="Gene3D" id="3.40.50.1700">
    <property type="entry name" value="Glycoside hydrolase family 3 C-terminal domain"/>
    <property type="match status" value="1"/>
</dbReference>
<dbReference type="FunFam" id="3.40.50.1700:FF:000003">
    <property type="entry name" value="Probable beta-glucosidase"/>
    <property type="match status" value="1"/>
</dbReference>
<evidence type="ECO:0000256" key="4">
    <source>
        <dbReference type="ARBA" id="ARBA00012744"/>
    </source>
</evidence>
<dbReference type="GO" id="GO:0008422">
    <property type="term" value="F:beta-glucosidase activity"/>
    <property type="evidence" value="ECO:0007669"/>
    <property type="project" value="UniProtKB-EC"/>
</dbReference>